<dbReference type="PANTHER" id="PTHR35813:SF1">
    <property type="entry name" value="INNER MEMBRANE PROTEIN YBAN"/>
    <property type="match status" value="1"/>
</dbReference>
<keyword evidence="2" id="KW-0812">Transmembrane</keyword>
<dbReference type="PIRSF" id="PIRSF016789">
    <property type="entry name" value="DUF454"/>
    <property type="match status" value="1"/>
</dbReference>
<evidence type="ECO:0000313" key="3">
    <source>
        <dbReference type="EMBL" id="MES0874841.1"/>
    </source>
</evidence>
<comment type="subcellular location">
    <subcellularLocation>
        <location evidence="1">Cell inner membrane</location>
        <topology evidence="1">Multi-pass membrane protein</topology>
    </subcellularLocation>
</comment>
<feature type="transmembrane region" description="Helical" evidence="2">
    <location>
        <begin position="83"/>
        <end position="101"/>
    </location>
</feature>
<gene>
    <name evidence="3" type="ORF">ABSH63_12625</name>
</gene>
<keyword evidence="1" id="KW-0997">Cell inner membrane</keyword>
<evidence type="ECO:0000256" key="2">
    <source>
        <dbReference type="SAM" id="Phobius"/>
    </source>
</evidence>
<keyword evidence="1 2" id="KW-0472">Membrane</keyword>
<protein>
    <recommendedName>
        <fullName evidence="1">Inner membrane protein</fullName>
    </recommendedName>
</protein>
<sequence>MRRAPSPLARWLLIGAGWLALILGAIGLLLPVVPTTPFILLSAACFARSSERFHAMLLRNRVFGPLIVEWEQYRSIPRRTKRWAILLMALTFGCSIVFFVQPVGLKWALAAVGIAVAIWIWRIPSRD</sequence>
<dbReference type="Proteomes" id="UP001465331">
    <property type="component" value="Unassembled WGS sequence"/>
</dbReference>
<feature type="transmembrane region" description="Helical" evidence="2">
    <location>
        <begin position="107"/>
        <end position="124"/>
    </location>
</feature>
<keyword evidence="4" id="KW-1185">Reference proteome</keyword>
<accession>A0ABV2ADC9</accession>
<dbReference type="InterPro" id="IPR007401">
    <property type="entry name" value="DUF454"/>
</dbReference>
<proteinExistence type="predicted"/>
<feature type="transmembrane region" description="Helical" evidence="2">
    <location>
        <begin position="12"/>
        <end position="32"/>
    </location>
</feature>
<dbReference type="Pfam" id="PF04304">
    <property type="entry name" value="DUF454"/>
    <property type="match status" value="1"/>
</dbReference>
<evidence type="ECO:0000313" key="4">
    <source>
        <dbReference type="Proteomes" id="UP001465331"/>
    </source>
</evidence>
<reference evidence="3 4" key="1">
    <citation type="submission" date="2024-06" db="EMBL/GenBank/DDBJ databases">
        <authorList>
            <person name="Li Z."/>
            <person name="Jiang Y."/>
        </authorList>
    </citation>
    <scope>NUCLEOTIDE SEQUENCE [LARGE SCALE GENOMIC DNA]</scope>
    <source>
        <strain evidence="3 4">HSW-8</strain>
    </source>
</reference>
<evidence type="ECO:0000256" key="1">
    <source>
        <dbReference type="PIRNR" id="PIRNR016789"/>
    </source>
</evidence>
<keyword evidence="2" id="KW-1133">Transmembrane helix</keyword>
<dbReference type="EMBL" id="JBEPIJ010000015">
    <property type="protein sequence ID" value="MES0874841.1"/>
    <property type="molecule type" value="Genomic_DNA"/>
</dbReference>
<comment type="caution">
    <text evidence="3">The sequence shown here is derived from an EMBL/GenBank/DDBJ whole genome shotgun (WGS) entry which is preliminary data.</text>
</comment>
<keyword evidence="1" id="KW-1003">Cell membrane</keyword>
<dbReference type="PANTHER" id="PTHR35813">
    <property type="entry name" value="INNER MEMBRANE PROTEIN YBAN"/>
    <property type="match status" value="1"/>
</dbReference>
<name>A0ABV2ADC9_9GAMM</name>
<organism evidence="3 4">
    <name type="scientific">Sinimarinibacterium thermocellulolyticum</name>
    <dbReference type="NCBI Taxonomy" id="3170016"/>
    <lineage>
        <taxon>Bacteria</taxon>
        <taxon>Pseudomonadati</taxon>
        <taxon>Pseudomonadota</taxon>
        <taxon>Gammaproteobacteria</taxon>
        <taxon>Nevskiales</taxon>
        <taxon>Nevskiaceae</taxon>
        <taxon>Sinimarinibacterium</taxon>
    </lineage>
</organism>